<comment type="caution">
    <text evidence="1">The sequence shown here is derived from an EMBL/GenBank/DDBJ whole genome shotgun (WGS) entry which is preliminary data.</text>
</comment>
<proteinExistence type="predicted"/>
<protein>
    <submittedName>
        <fullName evidence="1">Uncharacterized protein</fullName>
    </submittedName>
</protein>
<organism evidence="1 2">
    <name type="scientific">Bartonella acomydis</name>
    <dbReference type="NCBI Taxonomy" id="686234"/>
    <lineage>
        <taxon>Bacteria</taxon>
        <taxon>Pseudomonadati</taxon>
        <taxon>Pseudomonadota</taxon>
        <taxon>Alphaproteobacteria</taxon>
        <taxon>Hyphomicrobiales</taxon>
        <taxon>Bartonellaceae</taxon>
        <taxon>Bartonella</taxon>
    </lineage>
</organism>
<reference evidence="2" key="1">
    <citation type="journal article" date="2019" name="Int. J. Syst. Evol. Microbiol.">
        <title>The Global Catalogue of Microorganisms (GCM) 10K type strain sequencing project: providing services to taxonomists for standard genome sequencing and annotation.</title>
        <authorList>
            <consortium name="The Broad Institute Genomics Platform"/>
            <consortium name="The Broad Institute Genome Sequencing Center for Infectious Disease"/>
            <person name="Wu L."/>
            <person name="Ma J."/>
        </authorList>
    </citation>
    <scope>NUCLEOTIDE SEQUENCE [LARGE SCALE GENOMIC DNA]</scope>
    <source>
        <strain evidence="2">JCM 17706</strain>
    </source>
</reference>
<dbReference type="Proteomes" id="UP001501525">
    <property type="component" value="Unassembled WGS sequence"/>
</dbReference>
<evidence type="ECO:0000313" key="2">
    <source>
        <dbReference type="Proteomes" id="UP001501525"/>
    </source>
</evidence>
<sequence length="61" mass="6732">MGGMCWLTVKVGYLSVCLGIGKAMERVVFLAGGLEHLSLWKVLIVSKLHQKTAQIECKDKN</sequence>
<dbReference type="RefSeq" id="WP_345097155.1">
    <property type="nucleotide sequence ID" value="NZ_BAABIY010000040.1"/>
</dbReference>
<dbReference type="EMBL" id="BAABIY010000040">
    <property type="protein sequence ID" value="GAA5100656.1"/>
    <property type="molecule type" value="Genomic_DNA"/>
</dbReference>
<accession>A0ABP9MW74</accession>
<keyword evidence="2" id="KW-1185">Reference proteome</keyword>
<name>A0ABP9MW74_9HYPH</name>
<evidence type="ECO:0000313" key="1">
    <source>
        <dbReference type="EMBL" id="GAA5100656.1"/>
    </source>
</evidence>
<gene>
    <name evidence="1" type="ORF">GCM10023260_12770</name>
</gene>